<evidence type="ECO:0008006" key="4">
    <source>
        <dbReference type="Google" id="ProtNLM"/>
    </source>
</evidence>
<proteinExistence type="predicted"/>
<evidence type="ECO:0000313" key="3">
    <source>
        <dbReference type="Proteomes" id="UP000188174"/>
    </source>
</evidence>
<dbReference type="Proteomes" id="UP000188174">
    <property type="component" value="Chromosome"/>
</dbReference>
<protein>
    <recommendedName>
        <fullName evidence="4">DUF4381 domain-containing protein</fullName>
    </recommendedName>
</protein>
<dbReference type="RefSeq" id="WP_077290495.1">
    <property type="nucleotide sequence ID" value="NZ_CP019630.1"/>
</dbReference>
<accession>A0ABN4WM35</accession>
<keyword evidence="1" id="KW-0812">Transmembrane</keyword>
<evidence type="ECO:0000313" key="2">
    <source>
        <dbReference type="EMBL" id="AQQ02879.1"/>
    </source>
</evidence>
<feature type="transmembrane region" description="Helical" evidence="1">
    <location>
        <begin position="34"/>
        <end position="55"/>
    </location>
</feature>
<dbReference type="InterPro" id="IPR025489">
    <property type="entry name" value="DUF4381"/>
</dbReference>
<sequence>MSESGSQQTSLLDLLDKLVEPGDPPPVSMMPQTWGWGALVIAVIILALLAGFRLYRSWRANAYRRSALGALAQAQGVPAEIAAIVRRTALAAFPRKDVAGLTGADWLHFLRSTCKGSPFDGAAGEALTAAPYRDVPPSAELETAAARWIRSHRREGSR</sequence>
<name>A0ABN4WM35_9HYPH</name>
<evidence type="ECO:0000256" key="1">
    <source>
        <dbReference type="SAM" id="Phobius"/>
    </source>
</evidence>
<keyword evidence="3" id="KW-1185">Reference proteome</keyword>
<dbReference type="EMBL" id="CP019630">
    <property type="protein sequence ID" value="AQQ02879.1"/>
    <property type="molecule type" value="Genomic_DNA"/>
</dbReference>
<gene>
    <name evidence="2" type="ORF">B0E33_04130</name>
</gene>
<organism evidence="2 3">
    <name type="scientific">Roseibium algicola</name>
    <dbReference type="NCBI Taxonomy" id="2857014"/>
    <lineage>
        <taxon>Bacteria</taxon>
        <taxon>Pseudomonadati</taxon>
        <taxon>Pseudomonadota</taxon>
        <taxon>Alphaproteobacteria</taxon>
        <taxon>Hyphomicrobiales</taxon>
        <taxon>Stappiaceae</taxon>
        <taxon>Roseibium</taxon>
    </lineage>
</organism>
<dbReference type="Pfam" id="PF14316">
    <property type="entry name" value="DUF4381"/>
    <property type="match status" value="1"/>
</dbReference>
<keyword evidence="1" id="KW-1133">Transmembrane helix</keyword>
<keyword evidence="1" id="KW-0472">Membrane</keyword>
<reference evidence="2 3" key="1">
    <citation type="submission" date="2017-02" db="EMBL/GenBank/DDBJ databases">
        <authorList>
            <person name="Jeong S."/>
        </authorList>
    </citation>
    <scope>NUCLEOTIDE SEQUENCE [LARGE SCALE GENOMIC DNA]</scope>
    <source>
        <strain evidence="2 3">RMAR6-6</strain>
    </source>
</reference>